<protein>
    <submittedName>
        <fullName evidence="1">10731_t:CDS:1</fullName>
    </submittedName>
</protein>
<proteinExistence type="predicted"/>
<evidence type="ECO:0000313" key="1">
    <source>
        <dbReference type="EMBL" id="CAG8773775.1"/>
    </source>
</evidence>
<organism evidence="1 2">
    <name type="scientific">Racocetra persica</name>
    <dbReference type="NCBI Taxonomy" id="160502"/>
    <lineage>
        <taxon>Eukaryota</taxon>
        <taxon>Fungi</taxon>
        <taxon>Fungi incertae sedis</taxon>
        <taxon>Mucoromycota</taxon>
        <taxon>Glomeromycotina</taxon>
        <taxon>Glomeromycetes</taxon>
        <taxon>Diversisporales</taxon>
        <taxon>Gigasporaceae</taxon>
        <taxon>Racocetra</taxon>
    </lineage>
</organism>
<dbReference type="EMBL" id="CAJVQC010041794">
    <property type="protein sequence ID" value="CAG8773775.1"/>
    <property type="molecule type" value="Genomic_DNA"/>
</dbReference>
<gene>
    <name evidence="1" type="ORF">RPERSI_LOCUS16728</name>
</gene>
<accession>A0ACA9R239</accession>
<feature type="non-terminal residue" evidence="1">
    <location>
        <position position="131"/>
    </location>
</feature>
<feature type="non-terminal residue" evidence="1">
    <location>
        <position position="1"/>
    </location>
</feature>
<comment type="caution">
    <text evidence="1">The sequence shown here is derived from an EMBL/GenBank/DDBJ whole genome shotgun (WGS) entry which is preliminary data.</text>
</comment>
<dbReference type="Proteomes" id="UP000789920">
    <property type="component" value="Unassembled WGS sequence"/>
</dbReference>
<reference evidence="1" key="1">
    <citation type="submission" date="2021-06" db="EMBL/GenBank/DDBJ databases">
        <authorList>
            <person name="Kallberg Y."/>
            <person name="Tangrot J."/>
            <person name="Rosling A."/>
        </authorList>
    </citation>
    <scope>NUCLEOTIDE SEQUENCE</scope>
    <source>
        <strain evidence="1">MA461A</strain>
    </source>
</reference>
<evidence type="ECO:0000313" key="2">
    <source>
        <dbReference type="Proteomes" id="UP000789920"/>
    </source>
</evidence>
<keyword evidence="2" id="KW-1185">Reference proteome</keyword>
<name>A0ACA9R239_9GLOM</name>
<sequence>AFFVMGFHIKKCASISLEVQNYLINAQNYQQQHFHDTREQQDVLSEILIISSISVSNCSSNNQVSMQLLLDINKSNQLLLKGIIEGGASFSLVDSEIYTYGKSQTSQVIFEDLKNGLIQVSLEKVNAIITN</sequence>